<proteinExistence type="predicted"/>
<evidence type="ECO:0000313" key="2">
    <source>
        <dbReference type="EMBL" id="PRP91437.1"/>
    </source>
</evidence>
<organism evidence="2 3">
    <name type="scientific">Enhygromyxa salina</name>
    <dbReference type="NCBI Taxonomy" id="215803"/>
    <lineage>
        <taxon>Bacteria</taxon>
        <taxon>Pseudomonadati</taxon>
        <taxon>Myxococcota</taxon>
        <taxon>Polyangia</taxon>
        <taxon>Nannocystales</taxon>
        <taxon>Nannocystaceae</taxon>
        <taxon>Enhygromyxa</taxon>
    </lineage>
</organism>
<accession>A0A2S9XF15</accession>
<comment type="caution">
    <text evidence="2">The sequence shown here is derived from an EMBL/GenBank/DDBJ whole genome shotgun (WGS) entry which is preliminary data.</text>
</comment>
<evidence type="ECO:0000313" key="3">
    <source>
        <dbReference type="Proteomes" id="UP000237968"/>
    </source>
</evidence>
<gene>
    <name evidence="2" type="ORF">ENSA5_55540</name>
</gene>
<protein>
    <submittedName>
        <fullName evidence="2">Uncharacterized protein</fullName>
    </submittedName>
</protein>
<dbReference type="Proteomes" id="UP000237968">
    <property type="component" value="Unassembled WGS sequence"/>
</dbReference>
<dbReference type="EMBL" id="PVNK01000242">
    <property type="protein sequence ID" value="PRP91437.1"/>
    <property type="molecule type" value="Genomic_DNA"/>
</dbReference>
<feature type="region of interest" description="Disordered" evidence="1">
    <location>
        <begin position="27"/>
        <end position="48"/>
    </location>
</feature>
<sequence length="180" mass="19421">MQNLKRTSKLLLSSFLLCALLPACDKKEEKRDDKAAEEKSEADKELEARLAKKRADRAAEAKALEDKANAIKALATLPEEMPKDLEAACDGVATAQDEFMKKHYDGEGLKRWEEAKGTQMGMLKAGCVKAQSIDIAACQANAMNNAPGEYKKDLPDILAACIEKFSAPAEGADPAAPPAQ</sequence>
<dbReference type="AlphaFoldDB" id="A0A2S9XF15"/>
<keyword evidence="3" id="KW-1185">Reference proteome</keyword>
<evidence type="ECO:0000256" key="1">
    <source>
        <dbReference type="SAM" id="MobiDB-lite"/>
    </source>
</evidence>
<dbReference type="RefSeq" id="WP_106394780.1">
    <property type="nucleotide sequence ID" value="NZ_PVNK01000242.1"/>
</dbReference>
<dbReference type="OrthoDB" id="9938441at2"/>
<name>A0A2S9XF15_9BACT</name>
<reference evidence="2 3" key="1">
    <citation type="submission" date="2018-03" db="EMBL/GenBank/DDBJ databases">
        <title>Draft Genome Sequences of the Obligatory Marine Myxobacteria Enhygromyxa salina SWB005.</title>
        <authorList>
            <person name="Poehlein A."/>
            <person name="Moghaddam J.A."/>
            <person name="Harms H."/>
            <person name="Alanjari M."/>
            <person name="Koenig G.M."/>
            <person name="Daniel R."/>
            <person name="Schaeberle T.F."/>
        </authorList>
    </citation>
    <scope>NUCLEOTIDE SEQUENCE [LARGE SCALE GENOMIC DNA]</scope>
    <source>
        <strain evidence="2 3">SWB005</strain>
    </source>
</reference>